<name>A0AAV1DHI6_OLDCO</name>
<gene>
    <name evidence="1" type="ORF">OLC1_LOCUS15667</name>
</gene>
<accession>A0AAV1DHI6</accession>
<dbReference type="Pfam" id="PF00227">
    <property type="entry name" value="Proteasome"/>
    <property type="match status" value="1"/>
</dbReference>
<dbReference type="InterPro" id="IPR001353">
    <property type="entry name" value="Proteasome_sua/b"/>
</dbReference>
<sequence length="137" mass="15057">MGEKCSEFELMEGRKPSVAEASKLLADYLSLHPDSDDSFSLGILIAGWDDESGPALYKVNSQGKLLKDSVVATGCGSPTCGYFDYPMFDVKGASGNKALDLAKRALCIALYDVHESLHHRLPCWTKWDSSGWSRMMM</sequence>
<evidence type="ECO:0000313" key="1">
    <source>
        <dbReference type="EMBL" id="CAI9107320.1"/>
    </source>
</evidence>
<dbReference type="EMBL" id="OX459122">
    <property type="protein sequence ID" value="CAI9107320.1"/>
    <property type="molecule type" value="Genomic_DNA"/>
</dbReference>
<reference evidence="1" key="1">
    <citation type="submission" date="2023-03" db="EMBL/GenBank/DDBJ databases">
        <authorList>
            <person name="Julca I."/>
        </authorList>
    </citation>
    <scope>NUCLEOTIDE SEQUENCE</scope>
</reference>
<protein>
    <submittedName>
        <fullName evidence="1">OLC1v1006646C1</fullName>
    </submittedName>
</protein>
<dbReference type="Gene3D" id="3.60.20.10">
    <property type="entry name" value="Glutamine Phosphoribosylpyrophosphate, subunit 1, domain 1"/>
    <property type="match status" value="1"/>
</dbReference>
<dbReference type="GO" id="GO:0005839">
    <property type="term" value="C:proteasome core complex"/>
    <property type="evidence" value="ECO:0007669"/>
    <property type="project" value="InterPro"/>
</dbReference>
<keyword evidence="2" id="KW-1185">Reference proteome</keyword>
<dbReference type="SUPFAM" id="SSF56235">
    <property type="entry name" value="N-terminal nucleophile aminohydrolases (Ntn hydrolases)"/>
    <property type="match status" value="1"/>
</dbReference>
<evidence type="ECO:0000313" key="2">
    <source>
        <dbReference type="Proteomes" id="UP001161247"/>
    </source>
</evidence>
<organism evidence="1 2">
    <name type="scientific">Oldenlandia corymbosa var. corymbosa</name>
    <dbReference type="NCBI Taxonomy" id="529605"/>
    <lineage>
        <taxon>Eukaryota</taxon>
        <taxon>Viridiplantae</taxon>
        <taxon>Streptophyta</taxon>
        <taxon>Embryophyta</taxon>
        <taxon>Tracheophyta</taxon>
        <taxon>Spermatophyta</taxon>
        <taxon>Magnoliopsida</taxon>
        <taxon>eudicotyledons</taxon>
        <taxon>Gunneridae</taxon>
        <taxon>Pentapetalae</taxon>
        <taxon>asterids</taxon>
        <taxon>lamiids</taxon>
        <taxon>Gentianales</taxon>
        <taxon>Rubiaceae</taxon>
        <taxon>Rubioideae</taxon>
        <taxon>Spermacoceae</taxon>
        <taxon>Hedyotis-Oldenlandia complex</taxon>
        <taxon>Oldenlandia</taxon>
    </lineage>
</organism>
<dbReference type="AlphaFoldDB" id="A0AAV1DHI6"/>
<dbReference type="InterPro" id="IPR029055">
    <property type="entry name" value="Ntn_hydrolases_N"/>
</dbReference>
<proteinExistence type="predicted"/>
<dbReference type="Proteomes" id="UP001161247">
    <property type="component" value="Chromosome 5"/>
</dbReference>
<dbReference type="CDD" id="cd01906">
    <property type="entry name" value="proteasome_protease_HslV"/>
    <property type="match status" value="1"/>
</dbReference>
<dbReference type="GO" id="GO:0051603">
    <property type="term" value="P:proteolysis involved in protein catabolic process"/>
    <property type="evidence" value="ECO:0007669"/>
    <property type="project" value="InterPro"/>
</dbReference>